<sequence length="209" mass="23034">MAGGSDEKTSNNVDADHKQPLSWSDILRPIVNIVIPCWHSQCHPLYYLLLQYSSNTSIPTLTGTILCPVNNNAKLRLCFQRTPLSPPLVLIELPLRTREFAGLVQLGTTRMIFTGRDPKRSEWIIVCNGKSMGVATKEVVEKDKELLKMINAVSTGAGILPSGDGSSCGFKYLKGQFERTVGPDDSIAYHLVGPSGYLGQDLSFIFIRH</sequence>
<reference evidence="2 4" key="3">
    <citation type="submission" date="2017-11" db="EMBL/GenBank/DDBJ databases">
        <title>De-novo sequencing of pomegranate (Punica granatum L.) genome.</title>
        <authorList>
            <person name="Akparov Z."/>
            <person name="Amiraslanov A."/>
            <person name="Hajiyeva S."/>
            <person name="Abbasov M."/>
            <person name="Kaur K."/>
            <person name="Hamwieh A."/>
            <person name="Solovyev V."/>
            <person name="Salamov A."/>
            <person name="Braich B."/>
            <person name="Kosarev P."/>
            <person name="Mahmoud A."/>
            <person name="Hajiyev E."/>
            <person name="Babayeva S."/>
            <person name="Izzatullayeva V."/>
            <person name="Mammadov A."/>
            <person name="Mammadov A."/>
            <person name="Sharifova S."/>
            <person name="Ojaghi J."/>
            <person name="Eynullazada K."/>
            <person name="Bayramov B."/>
            <person name="Abdulazimova A."/>
            <person name="Shahmuradov I."/>
        </authorList>
    </citation>
    <scope>NUCLEOTIDE SEQUENCE [LARGE SCALE GENOMIC DNA]</scope>
    <source>
        <strain evidence="2">AG2017</strain>
        <strain evidence="4">cv. AG2017</strain>
        <tissue evidence="2">Leaf</tissue>
    </source>
</reference>
<gene>
    <name evidence="1" type="ORF">CDL15_Pgr018368</name>
    <name evidence="2" type="ORF">CRG98_010083</name>
</gene>
<dbReference type="InterPro" id="IPR006460">
    <property type="entry name" value="MIZ1-like_pln"/>
</dbReference>
<proteinExistence type="predicted"/>
<dbReference type="Proteomes" id="UP000233551">
    <property type="component" value="Unassembled WGS sequence"/>
</dbReference>
<keyword evidence="4" id="KW-1185">Reference proteome</keyword>
<dbReference type="EMBL" id="MTKT01004280">
    <property type="protein sequence ID" value="OWM72515.1"/>
    <property type="molecule type" value="Genomic_DNA"/>
</dbReference>
<evidence type="ECO:0000313" key="2">
    <source>
        <dbReference type="EMBL" id="PKI69508.1"/>
    </source>
</evidence>
<dbReference type="PANTHER" id="PTHR31696">
    <property type="entry name" value="PROTEIN MIZU-KUSSEI 1"/>
    <property type="match status" value="1"/>
</dbReference>
<dbReference type="GO" id="GO:0010274">
    <property type="term" value="P:hydrotropism"/>
    <property type="evidence" value="ECO:0007669"/>
    <property type="project" value="InterPro"/>
</dbReference>
<dbReference type="STRING" id="22663.A0A218WI73"/>
<dbReference type="EMBL" id="PGOL01000496">
    <property type="protein sequence ID" value="PKI69508.1"/>
    <property type="molecule type" value="Genomic_DNA"/>
</dbReference>
<evidence type="ECO:0000313" key="3">
    <source>
        <dbReference type="Proteomes" id="UP000197138"/>
    </source>
</evidence>
<evidence type="ECO:0000313" key="1">
    <source>
        <dbReference type="EMBL" id="OWM72515.1"/>
    </source>
</evidence>
<dbReference type="Proteomes" id="UP000197138">
    <property type="component" value="Unassembled WGS sequence"/>
</dbReference>
<protein>
    <recommendedName>
        <fullName evidence="5">Protein MIZU-KUSSEI 1-like</fullName>
    </recommendedName>
</protein>
<dbReference type="AlphaFoldDB" id="A0A218WI73"/>
<reference evidence="1" key="2">
    <citation type="submission" date="2017-06" db="EMBL/GenBank/DDBJ databases">
        <title>The pomegranate genome and the genomics of punicalagin biosynthesis.</title>
        <authorList>
            <person name="Xu C."/>
        </authorList>
    </citation>
    <scope>NUCLEOTIDE SEQUENCE [LARGE SCALE GENOMIC DNA]</scope>
    <source>
        <tissue evidence="1">Fresh leaf</tissue>
    </source>
</reference>
<reference evidence="3" key="1">
    <citation type="journal article" date="2017" name="Plant J.">
        <title>The pomegranate (Punica granatum L.) genome and the genomics of punicalagin biosynthesis.</title>
        <authorList>
            <person name="Qin G."/>
            <person name="Xu C."/>
            <person name="Ming R."/>
            <person name="Tang H."/>
            <person name="Guyot R."/>
            <person name="Kramer E.M."/>
            <person name="Hu Y."/>
            <person name="Yi X."/>
            <person name="Qi Y."/>
            <person name="Xu X."/>
            <person name="Gao Z."/>
            <person name="Pan H."/>
            <person name="Jian J."/>
            <person name="Tian Y."/>
            <person name="Yue Z."/>
            <person name="Xu Y."/>
        </authorList>
    </citation>
    <scope>NUCLEOTIDE SEQUENCE [LARGE SCALE GENOMIC DNA]</scope>
    <source>
        <strain evidence="3">cv. Dabenzi</strain>
    </source>
</reference>
<dbReference type="Pfam" id="PF04759">
    <property type="entry name" value="DUF617"/>
    <property type="match status" value="1"/>
</dbReference>
<dbReference type="PANTHER" id="PTHR31696:SF69">
    <property type="entry name" value="PROTEIN MIZU-KUSSEI 1-LIKE"/>
    <property type="match status" value="1"/>
</dbReference>
<name>A0A218WI73_PUNGR</name>
<comment type="caution">
    <text evidence="1">The sequence shown here is derived from an EMBL/GenBank/DDBJ whole genome shotgun (WGS) entry which is preliminary data.</text>
</comment>
<evidence type="ECO:0000313" key="4">
    <source>
        <dbReference type="Proteomes" id="UP000233551"/>
    </source>
</evidence>
<organism evidence="1 3">
    <name type="scientific">Punica granatum</name>
    <name type="common">Pomegranate</name>
    <dbReference type="NCBI Taxonomy" id="22663"/>
    <lineage>
        <taxon>Eukaryota</taxon>
        <taxon>Viridiplantae</taxon>
        <taxon>Streptophyta</taxon>
        <taxon>Embryophyta</taxon>
        <taxon>Tracheophyta</taxon>
        <taxon>Spermatophyta</taxon>
        <taxon>Magnoliopsida</taxon>
        <taxon>eudicotyledons</taxon>
        <taxon>Gunneridae</taxon>
        <taxon>Pentapetalae</taxon>
        <taxon>rosids</taxon>
        <taxon>malvids</taxon>
        <taxon>Myrtales</taxon>
        <taxon>Lythraceae</taxon>
        <taxon>Punica</taxon>
    </lineage>
</organism>
<accession>A0A218WI73</accession>
<dbReference type="OrthoDB" id="337038at2759"/>
<dbReference type="GeneID" id="116211351"/>
<evidence type="ECO:0008006" key="5">
    <source>
        <dbReference type="Google" id="ProtNLM"/>
    </source>
</evidence>